<dbReference type="EMBL" id="ASPP01033953">
    <property type="protein sequence ID" value="ETO03191.1"/>
    <property type="molecule type" value="Genomic_DNA"/>
</dbReference>
<proteinExistence type="predicted"/>
<dbReference type="AlphaFoldDB" id="X6LP76"/>
<feature type="non-terminal residue" evidence="1">
    <location>
        <position position="1"/>
    </location>
</feature>
<dbReference type="Proteomes" id="UP000023152">
    <property type="component" value="Unassembled WGS sequence"/>
</dbReference>
<name>X6LP76_RETFI</name>
<reference evidence="1 2" key="1">
    <citation type="journal article" date="2013" name="Curr. Biol.">
        <title>The Genome of the Foraminiferan Reticulomyxa filosa.</title>
        <authorList>
            <person name="Glockner G."/>
            <person name="Hulsmann N."/>
            <person name="Schleicher M."/>
            <person name="Noegel A.A."/>
            <person name="Eichinger L."/>
            <person name="Gallinger C."/>
            <person name="Pawlowski J."/>
            <person name="Sierra R."/>
            <person name="Euteneuer U."/>
            <person name="Pillet L."/>
            <person name="Moustafa A."/>
            <person name="Platzer M."/>
            <person name="Groth M."/>
            <person name="Szafranski K."/>
            <person name="Schliwa M."/>
        </authorList>
    </citation>
    <scope>NUCLEOTIDE SEQUENCE [LARGE SCALE GENOMIC DNA]</scope>
</reference>
<evidence type="ECO:0000313" key="2">
    <source>
        <dbReference type="Proteomes" id="UP000023152"/>
    </source>
</evidence>
<comment type="caution">
    <text evidence="1">The sequence shown here is derived from an EMBL/GenBank/DDBJ whole genome shotgun (WGS) entry which is preliminary data.</text>
</comment>
<evidence type="ECO:0000313" key="1">
    <source>
        <dbReference type="EMBL" id="ETO03191.1"/>
    </source>
</evidence>
<sequence length="164" mass="19392">RQRLNVFSSKTMVLTWAPTIALLYAFAHFQSRVAAESKSLTECCVIIQLRFLKDKFTVIISGGDIQMDTENFPCDVQSCITQIQDNQTEKVCKIEIYKNVKANATYLFDELHKKQIHVYNIFSDCNMFPTKQYDLNHFNVKYFHFMFEGREKKERKELNKHMDQ</sequence>
<organism evidence="1 2">
    <name type="scientific">Reticulomyxa filosa</name>
    <dbReference type="NCBI Taxonomy" id="46433"/>
    <lineage>
        <taxon>Eukaryota</taxon>
        <taxon>Sar</taxon>
        <taxon>Rhizaria</taxon>
        <taxon>Retaria</taxon>
        <taxon>Foraminifera</taxon>
        <taxon>Monothalamids</taxon>
        <taxon>Reticulomyxidae</taxon>
        <taxon>Reticulomyxa</taxon>
    </lineage>
</organism>
<accession>X6LP76</accession>
<protein>
    <submittedName>
        <fullName evidence="1">Uncharacterized protein</fullName>
    </submittedName>
</protein>
<gene>
    <name evidence="1" type="ORF">RFI_34219</name>
</gene>
<keyword evidence="2" id="KW-1185">Reference proteome</keyword>